<evidence type="ECO:0000313" key="2">
    <source>
        <dbReference type="Proteomes" id="UP000789525"/>
    </source>
</evidence>
<accession>A0ACA9M2S8</accession>
<reference evidence="1" key="1">
    <citation type="submission" date="2021-06" db="EMBL/GenBank/DDBJ databases">
        <authorList>
            <person name="Kallberg Y."/>
            <person name="Tangrot J."/>
            <person name="Rosling A."/>
        </authorList>
    </citation>
    <scope>NUCLEOTIDE SEQUENCE</scope>
    <source>
        <strain evidence="1">CL356</strain>
    </source>
</reference>
<dbReference type="EMBL" id="CAJVPT010009327">
    <property type="protein sequence ID" value="CAG8560695.1"/>
    <property type="molecule type" value="Genomic_DNA"/>
</dbReference>
<name>A0ACA9M2S8_9GLOM</name>
<keyword evidence="2" id="KW-1185">Reference proteome</keyword>
<organism evidence="1 2">
    <name type="scientific">Acaulospora colombiana</name>
    <dbReference type="NCBI Taxonomy" id="27376"/>
    <lineage>
        <taxon>Eukaryota</taxon>
        <taxon>Fungi</taxon>
        <taxon>Fungi incertae sedis</taxon>
        <taxon>Mucoromycota</taxon>
        <taxon>Glomeromycotina</taxon>
        <taxon>Glomeromycetes</taxon>
        <taxon>Diversisporales</taxon>
        <taxon>Acaulosporaceae</taxon>
        <taxon>Acaulospora</taxon>
    </lineage>
</organism>
<evidence type="ECO:0000313" key="1">
    <source>
        <dbReference type="EMBL" id="CAG8560695.1"/>
    </source>
</evidence>
<protein>
    <submittedName>
        <fullName evidence="1">323_t:CDS:1</fullName>
    </submittedName>
</protein>
<dbReference type="Proteomes" id="UP000789525">
    <property type="component" value="Unassembled WGS sequence"/>
</dbReference>
<proteinExistence type="predicted"/>
<sequence length="657" mass="71774">MDSFSNFNASDLGSNDLDFEQYRNLDFDFLSVETQGQSGESRKDIGTHDYHQHNAALMSSGNLSSHHNFVQSLTAVTPFTLSNDMLPTPESSEHNVCPDTMIMSPYTICMEDAFQDEERFYFEPLESPALGNQHCIPYYMNPGLLSPSISPTSSPVQIVNVPNSSPPRRSSQKSKSSFNHVNSAQRFSPINKQKVEKSNSISRNQRRKSSLDSNDDINGDNINLSSGNNIDNAQKLNATMTESPQMIPSSMNMTNLEQLISSPIVNVVITPSAAPPSTSAIQEPMPNLNLGSNLVSATRSTLLSLAVPNGPSASSFSEKIAPITPSSLMKLNKKTSTLKSSQSEKRSSRERRSPELQQDTPQKSIHNLKQSSEKNDQISEQQQSAGKEVGQSIFIAPSPPAKKPIKIATTVATGTQMVAIPSNVSPVSPRTMSPMILPSSPIARRSFTHNSSPSTLNPSKSPQALKPTISPNLKPKLPGVLADEVAEQLAKKSNYQSILEGTAKSLGISYPSDVHSSLESRRTTHKAAEQKRRDSLKQSFDELKKVVPFQSISSGNGNNGSGNSSSGSDGNNNCNSSGKNGDGNPSMKNVSKLFLLKRAHDYIVELHKQTREKDDIIQKLREELGELKQSKKRKVENDQQGEDRMELSKDDKTESDA</sequence>
<gene>
    <name evidence="1" type="ORF">ACOLOM_LOCUS5221</name>
</gene>
<comment type="caution">
    <text evidence="1">The sequence shown here is derived from an EMBL/GenBank/DDBJ whole genome shotgun (WGS) entry which is preliminary data.</text>
</comment>